<feature type="transmembrane region" description="Helical" evidence="2">
    <location>
        <begin position="354"/>
        <end position="378"/>
    </location>
</feature>
<feature type="chain" id="PRO_5038838636" description="Cytochrome C biogenesis protein transmembrane region" evidence="3">
    <location>
        <begin position="21"/>
        <end position="539"/>
    </location>
</feature>
<feature type="transmembrane region" description="Helical" evidence="2">
    <location>
        <begin position="323"/>
        <end position="342"/>
    </location>
</feature>
<feature type="signal peptide" evidence="3">
    <location>
        <begin position="1"/>
        <end position="20"/>
    </location>
</feature>
<feature type="transmembrane region" description="Helical" evidence="2">
    <location>
        <begin position="384"/>
        <end position="405"/>
    </location>
</feature>
<dbReference type="OrthoDB" id="9797355at2"/>
<reference evidence="4 5" key="1">
    <citation type="submission" date="2018-01" db="EMBL/GenBank/DDBJ databases">
        <authorList>
            <person name="Gaut B.S."/>
            <person name="Morton B.R."/>
            <person name="Clegg M.T."/>
            <person name="Duvall M.R."/>
        </authorList>
    </citation>
    <scope>NUCLEOTIDE SEQUENCE [LARGE SCALE GENOMIC DNA]</scope>
    <source>
        <strain evidence="4">GP69</strain>
    </source>
</reference>
<name>A0A2K4ZNN1_9FIRM</name>
<keyword evidence="2" id="KW-0812">Transmembrane</keyword>
<keyword evidence="3" id="KW-0732">Signal</keyword>
<dbReference type="RefSeq" id="WP_103242063.1">
    <property type="nucleotide sequence ID" value="NZ_JANJZD010000043.1"/>
</dbReference>
<sequence>MKFLLLTAVFIALLSVKATADGAENPPANYQKETQDSIPVELFVLAPCESCHEEDKFRQEVSSQLTEAGFANPDCTVYNVYKDSGAAHFEKTVEKYRLELTLTDLPAAVVEGVVYQGSYQEIGEAVAQHARASAESGQQGSAVASGNPEVTSGPNTENADTDGEADTENDLSPSAESLFHSAFYRELHQVGENDTTLVLFVTGACESCQTAEAYLQNDLSDEKYDLLIYNILENENAMVLRRLMQLYDVPESGQQVPLLFSRESYLSGAEAILDGTAGMLANEAATGSWEEIISRFAQETGTGKISKIQLAVTGFINGLNPCGVSMLLMILSILLMSGRSFYGGSLVFLTGKFLTYLLLGFTIGALFSVIESTVFQTLQKGMKIAFSVLALSFGVFYLMDFIHVLRKEYGREKLRLPERFRKWNHTMIRKLTDIPQHFWYPVLFLLGIVISAGEFLCTGQVYLASLLYMVKQNQGFDIQLAGNLVLYLTAMCVPMALVVVLVSRGKSVMSASSLSLKILPAVKLAYSIFFFALFLALFF</sequence>
<evidence type="ECO:0000256" key="3">
    <source>
        <dbReference type="SAM" id="SignalP"/>
    </source>
</evidence>
<dbReference type="EMBL" id="OFSM01000039">
    <property type="protein sequence ID" value="SOY32093.1"/>
    <property type="molecule type" value="Genomic_DNA"/>
</dbReference>
<protein>
    <recommendedName>
        <fullName evidence="6">Cytochrome C biogenesis protein transmembrane region</fullName>
    </recommendedName>
</protein>
<feature type="transmembrane region" description="Helical" evidence="2">
    <location>
        <begin position="484"/>
        <end position="502"/>
    </location>
</feature>
<keyword evidence="5" id="KW-1185">Reference proteome</keyword>
<gene>
    <name evidence="4" type="ORF">AMURIS_04846</name>
</gene>
<keyword evidence="2" id="KW-1133">Transmembrane helix</keyword>
<proteinExistence type="predicted"/>
<evidence type="ECO:0000256" key="2">
    <source>
        <dbReference type="SAM" id="Phobius"/>
    </source>
</evidence>
<evidence type="ECO:0008006" key="6">
    <source>
        <dbReference type="Google" id="ProtNLM"/>
    </source>
</evidence>
<evidence type="ECO:0000313" key="4">
    <source>
        <dbReference type="EMBL" id="SOY32093.1"/>
    </source>
</evidence>
<dbReference type="Proteomes" id="UP000236311">
    <property type="component" value="Unassembled WGS sequence"/>
</dbReference>
<accession>A0A2K4ZNN1</accession>
<evidence type="ECO:0000256" key="1">
    <source>
        <dbReference type="SAM" id="MobiDB-lite"/>
    </source>
</evidence>
<evidence type="ECO:0000313" key="5">
    <source>
        <dbReference type="Proteomes" id="UP000236311"/>
    </source>
</evidence>
<feature type="compositionally biased region" description="Acidic residues" evidence="1">
    <location>
        <begin position="159"/>
        <end position="169"/>
    </location>
</feature>
<feature type="transmembrane region" description="Helical" evidence="2">
    <location>
        <begin position="514"/>
        <end position="538"/>
    </location>
</feature>
<keyword evidence="2" id="KW-0472">Membrane</keyword>
<organism evidence="4 5">
    <name type="scientific">Acetatifactor muris</name>
    <dbReference type="NCBI Taxonomy" id="879566"/>
    <lineage>
        <taxon>Bacteria</taxon>
        <taxon>Bacillati</taxon>
        <taxon>Bacillota</taxon>
        <taxon>Clostridia</taxon>
        <taxon>Lachnospirales</taxon>
        <taxon>Lachnospiraceae</taxon>
        <taxon>Acetatifactor</taxon>
    </lineage>
</organism>
<feature type="compositionally biased region" description="Polar residues" evidence="1">
    <location>
        <begin position="135"/>
        <end position="158"/>
    </location>
</feature>
<feature type="transmembrane region" description="Helical" evidence="2">
    <location>
        <begin position="438"/>
        <end position="464"/>
    </location>
</feature>
<dbReference type="AlphaFoldDB" id="A0A2K4ZNN1"/>
<feature type="region of interest" description="Disordered" evidence="1">
    <location>
        <begin position="130"/>
        <end position="172"/>
    </location>
</feature>